<dbReference type="AlphaFoldDB" id="A0A8J2I1L4"/>
<dbReference type="GeneID" id="67016106"/>
<keyword evidence="4" id="KW-0576">Peroxisome</keyword>
<dbReference type="InterPro" id="IPR000073">
    <property type="entry name" value="AB_hydrolase_1"/>
</dbReference>
<dbReference type="EMBL" id="CAJRGZ010000017">
    <property type="protein sequence ID" value="CAG5156642.1"/>
    <property type="molecule type" value="Genomic_DNA"/>
</dbReference>
<dbReference type="PANTHER" id="PTHR43798:SF33">
    <property type="entry name" value="HYDROLASE, PUTATIVE (AFU_ORTHOLOGUE AFUA_2G14860)-RELATED"/>
    <property type="match status" value="1"/>
</dbReference>
<evidence type="ECO:0000259" key="5">
    <source>
        <dbReference type="Pfam" id="PF00561"/>
    </source>
</evidence>
<sequence>MPVPRLELTPRSSPGSVPTTDIQQYYLGYDLTKLAGFISDAPPNLLYNIMSTATEVELRALLATVNPLEQRLQPSILMISTCMRITRWLENCSESGAISKDVVPCALFLLLKVRVLNRSMQTYDETIRLGVAIKIAYGNICDGAIWRRTMEYLLDKPFYLIQETELAFLYDLDWRSWALALQARNDSRQIHLKTNTIDIANTSYANHVRSVKLPSGRTYRYVFSPPSESDKPYLLFVHGFPDSSYGWANQIEYFIQHGYGVIASDMLGYGGTDKPDDLESYRLDNVGPELVNLLDREGVSQVVAIGNDL</sequence>
<dbReference type="InterPro" id="IPR029058">
    <property type="entry name" value="AB_hydrolase_fold"/>
</dbReference>
<dbReference type="Pfam" id="PF00561">
    <property type="entry name" value="Abhydrolase_1"/>
    <property type="match status" value="1"/>
</dbReference>
<gene>
    <name evidence="6" type="ORF">ALTATR162_LOCUS4439</name>
</gene>
<dbReference type="InterPro" id="IPR000639">
    <property type="entry name" value="Epox_hydrolase-like"/>
</dbReference>
<comment type="similarity">
    <text evidence="2">Belongs to the AB hydrolase superfamily. AKT2 hydrolase family.</text>
</comment>
<protein>
    <recommendedName>
        <fullName evidence="5">AB hydrolase-1 domain-containing protein</fullName>
    </recommendedName>
</protein>
<evidence type="ECO:0000256" key="1">
    <source>
        <dbReference type="ARBA" id="ARBA00004275"/>
    </source>
</evidence>
<evidence type="ECO:0000256" key="2">
    <source>
        <dbReference type="ARBA" id="ARBA00005668"/>
    </source>
</evidence>
<comment type="caution">
    <text evidence="6">The sequence shown here is derived from an EMBL/GenBank/DDBJ whole genome shotgun (WGS) entry which is preliminary data.</text>
</comment>
<dbReference type="PRINTS" id="PR00412">
    <property type="entry name" value="EPOXHYDRLASE"/>
</dbReference>
<keyword evidence="7" id="KW-1185">Reference proteome</keyword>
<evidence type="ECO:0000256" key="4">
    <source>
        <dbReference type="ARBA" id="ARBA00023140"/>
    </source>
</evidence>
<name>A0A8J2I1L4_9PLEO</name>
<dbReference type="GO" id="GO:0047372">
    <property type="term" value="F:monoacylglycerol lipase activity"/>
    <property type="evidence" value="ECO:0007669"/>
    <property type="project" value="TreeGrafter"/>
</dbReference>
<dbReference type="InterPro" id="IPR050266">
    <property type="entry name" value="AB_hydrolase_sf"/>
</dbReference>
<dbReference type="GO" id="GO:0016020">
    <property type="term" value="C:membrane"/>
    <property type="evidence" value="ECO:0007669"/>
    <property type="project" value="TreeGrafter"/>
</dbReference>
<comment type="subcellular location">
    <subcellularLocation>
        <location evidence="1">Peroxisome</location>
    </subcellularLocation>
</comment>
<reference evidence="6" key="1">
    <citation type="submission" date="2021-05" db="EMBL/GenBank/DDBJ databases">
        <authorList>
            <person name="Stam R."/>
        </authorList>
    </citation>
    <scope>NUCLEOTIDE SEQUENCE</scope>
    <source>
        <strain evidence="6">CS162</strain>
    </source>
</reference>
<organism evidence="6 7">
    <name type="scientific">Alternaria atra</name>
    <dbReference type="NCBI Taxonomy" id="119953"/>
    <lineage>
        <taxon>Eukaryota</taxon>
        <taxon>Fungi</taxon>
        <taxon>Dikarya</taxon>
        <taxon>Ascomycota</taxon>
        <taxon>Pezizomycotina</taxon>
        <taxon>Dothideomycetes</taxon>
        <taxon>Pleosporomycetidae</taxon>
        <taxon>Pleosporales</taxon>
        <taxon>Pleosporineae</taxon>
        <taxon>Pleosporaceae</taxon>
        <taxon>Alternaria</taxon>
        <taxon>Alternaria sect. Ulocladioides</taxon>
    </lineage>
</organism>
<proteinExistence type="inferred from homology"/>
<evidence type="ECO:0000256" key="3">
    <source>
        <dbReference type="ARBA" id="ARBA00023026"/>
    </source>
</evidence>
<dbReference type="Gene3D" id="3.40.50.1820">
    <property type="entry name" value="alpha/beta hydrolase"/>
    <property type="match status" value="1"/>
</dbReference>
<dbReference type="RefSeq" id="XP_043167985.1">
    <property type="nucleotide sequence ID" value="XM_043312050.1"/>
</dbReference>
<dbReference type="GO" id="GO:0005777">
    <property type="term" value="C:peroxisome"/>
    <property type="evidence" value="ECO:0007669"/>
    <property type="project" value="UniProtKB-SubCell"/>
</dbReference>
<dbReference type="GO" id="GO:0046464">
    <property type="term" value="P:acylglycerol catabolic process"/>
    <property type="evidence" value="ECO:0007669"/>
    <property type="project" value="TreeGrafter"/>
</dbReference>
<evidence type="ECO:0000313" key="7">
    <source>
        <dbReference type="Proteomes" id="UP000676310"/>
    </source>
</evidence>
<dbReference type="OrthoDB" id="3664249at2759"/>
<accession>A0A8J2I1L4</accession>
<evidence type="ECO:0000313" key="6">
    <source>
        <dbReference type="EMBL" id="CAG5156642.1"/>
    </source>
</evidence>
<feature type="domain" description="AB hydrolase-1" evidence="5">
    <location>
        <begin position="233"/>
        <end position="309"/>
    </location>
</feature>
<dbReference type="PANTHER" id="PTHR43798">
    <property type="entry name" value="MONOACYLGLYCEROL LIPASE"/>
    <property type="match status" value="1"/>
</dbReference>
<dbReference type="Proteomes" id="UP000676310">
    <property type="component" value="Unassembled WGS sequence"/>
</dbReference>
<dbReference type="SUPFAM" id="SSF53474">
    <property type="entry name" value="alpha/beta-Hydrolases"/>
    <property type="match status" value="1"/>
</dbReference>
<keyword evidence="3" id="KW-0843">Virulence</keyword>